<evidence type="ECO:0000259" key="7">
    <source>
        <dbReference type="PROSITE" id="PS51021"/>
    </source>
</evidence>
<feature type="compositionally biased region" description="Polar residues" evidence="4">
    <location>
        <begin position="719"/>
        <end position="728"/>
    </location>
</feature>
<feature type="region of interest" description="Disordered" evidence="4">
    <location>
        <begin position="2081"/>
        <end position="2139"/>
    </location>
</feature>
<dbReference type="SUPFAM" id="SSF50044">
    <property type="entry name" value="SH3-domain"/>
    <property type="match status" value="7"/>
</dbReference>
<feature type="region of interest" description="Disordered" evidence="4">
    <location>
        <begin position="2230"/>
        <end position="2261"/>
    </location>
</feature>
<feature type="compositionally biased region" description="Low complexity" evidence="4">
    <location>
        <begin position="411"/>
        <end position="448"/>
    </location>
</feature>
<dbReference type="Gene3D" id="1.20.1270.60">
    <property type="entry name" value="Arfaptin homology (AH) domain/BAR domain"/>
    <property type="match status" value="1"/>
</dbReference>
<dbReference type="EMBL" id="JAWQEG010000362">
    <property type="protein sequence ID" value="KAK3891216.1"/>
    <property type="molecule type" value="Genomic_DNA"/>
</dbReference>
<feature type="region of interest" description="Disordered" evidence="4">
    <location>
        <begin position="1438"/>
        <end position="1492"/>
    </location>
</feature>
<accession>A0AAE1KZN7</accession>
<feature type="compositionally biased region" description="Low complexity" evidence="4">
    <location>
        <begin position="1166"/>
        <end position="1188"/>
    </location>
</feature>
<feature type="region of interest" description="Disordered" evidence="4">
    <location>
        <begin position="707"/>
        <end position="746"/>
    </location>
</feature>
<feature type="compositionally biased region" description="Basic and acidic residues" evidence="4">
    <location>
        <begin position="851"/>
        <end position="877"/>
    </location>
</feature>
<dbReference type="PANTHER" id="PTHR22834">
    <property type="entry name" value="NUCLEAR FUSION PROTEIN FUS2"/>
    <property type="match status" value="1"/>
</dbReference>
<dbReference type="Pfam" id="PF00018">
    <property type="entry name" value="SH3_1"/>
    <property type="match status" value="5"/>
</dbReference>
<feature type="compositionally biased region" description="Polar residues" evidence="4">
    <location>
        <begin position="284"/>
        <end position="298"/>
    </location>
</feature>
<evidence type="ECO:0000256" key="1">
    <source>
        <dbReference type="ARBA" id="ARBA00022443"/>
    </source>
</evidence>
<feature type="compositionally biased region" description="Low complexity" evidence="4">
    <location>
        <begin position="1471"/>
        <end position="1482"/>
    </location>
</feature>
<feature type="region of interest" description="Disordered" evidence="4">
    <location>
        <begin position="981"/>
        <end position="1000"/>
    </location>
</feature>
<dbReference type="InterPro" id="IPR036028">
    <property type="entry name" value="SH3-like_dom_sf"/>
</dbReference>
<feature type="compositionally biased region" description="Low complexity" evidence="4">
    <location>
        <begin position="1058"/>
        <end position="1071"/>
    </location>
</feature>
<feature type="compositionally biased region" description="Polar residues" evidence="4">
    <location>
        <begin position="2081"/>
        <end position="2107"/>
    </location>
</feature>
<feature type="compositionally biased region" description="Pro residues" evidence="4">
    <location>
        <begin position="2126"/>
        <end position="2135"/>
    </location>
</feature>
<protein>
    <recommendedName>
        <fullName evidence="10">Dynamin-binding protein</fullName>
    </recommendedName>
</protein>
<dbReference type="GO" id="GO:0005737">
    <property type="term" value="C:cytoplasm"/>
    <property type="evidence" value="ECO:0007669"/>
    <property type="project" value="InterPro"/>
</dbReference>
<evidence type="ECO:0000313" key="9">
    <source>
        <dbReference type="Proteomes" id="UP001286313"/>
    </source>
</evidence>
<feature type="compositionally biased region" description="Low complexity" evidence="4">
    <location>
        <begin position="729"/>
        <end position="746"/>
    </location>
</feature>
<dbReference type="CDD" id="cd00160">
    <property type="entry name" value="RhoGEF"/>
    <property type="match status" value="1"/>
</dbReference>
<organism evidence="8 9">
    <name type="scientific">Petrolisthes cinctipes</name>
    <name type="common">Flat porcelain crab</name>
    <dbReference type="NCBI Taxonomy" id="88211"/>
    <lineage>
        <taxon>Eukaryota</taxon>
        <taxon>Metazoa</taxon>
        <taxon>Ecdysozoa</taxon>
        <taxon>Arthropoda</taxon>
        <taxon>Crustacea</taxon>
        <taxon>Multicrustacea</taxon>
        <taxon>Malacostraca</taxon>
        <taxon>Eumalacostraca</taxon>
        <taxon>Eucarida</taxon>
        <taxon>Decapoda</taxon>
        <taxon>Pleocyemata</taxon>
        <taxon>Anomura</taxon>
        <taxon>Galatheoidea</taxon>
        <taxon>Porcellanidae</taxon>
        <taxon>Petrolisthes</taxon>
    </lineage>
</organism>
<feature type="region of interest" description="Disordered" evidence="4">
    <location>
        <begin position="278"/>
        <end position="338"/>
    </location>
</feature>
<evidence type="ECO:0008006" key="10">
    <source>
        <dbReference type="Google" id="ProtNLM"/>
    </source>
</evidence>
<dbReference type="Gene3D" id="2.30.30.40">
    <property type="entry name" value="SH3 Domains"/>
    <property type="match status" value="7"/>
</dbReference>
<evidence type="ECO:0000256" key="2">
    <source>
        <dbReference type="ARBA" id="ARBA00022658"/>
    </source>
</evidence>
<feature type="domain" description="SH3" evidence="5">
    <location>
        <begin position="66"/>
        <end position="125"/>
    </location>
</feature>
<keyword evidence="9" id="KW-1185">Reference proteome</keyword>
<feature type="domain" description="SH3" evidence="5">
    <location>
        <begin position="751"/>
        <end position="812"/>
    </location>
</feature>
<dbReference type="SUPFAM" id="SSF103657">
    <property type="entry name" value="BAR/IMD domain-like"/>
    <property type="match status" value="1"/>
</dbReference>
<evidence type="ECO:0000259" key="6">
    <source>
        <dbReference type="PROSITE" id="PS50010"/>
    </source>
</evidence>
<evidence type="ECO:0000259" key="5">
    <source>
        <dbReference type="PROSITE" id="PS50002"/>
    </source>
</evidence>
<feature type="compositionally biased region" description="Polar residues" evidence="4">
    <location>
        <begin position="1388"/>
        <end position="1399"/>
    </location>
</feature>
<feature type="region of interest" description="Disordered" evidence="4">
    <location>
        <begin position="1146"/>
        <end position="1216"/>
    </location>
</feature>
<feature type="region of interest" description="Disordered" evidence="4">
    <location>
        <begin position="1327"/>
        <end position="1421"/>
    </location>
</feature>
<feature type="compositionally biased region" description="Polar residues" evidence="4">
    <location>
        <begin position="382"/>
        <end position="410"/>
    </location>
</feature>
<feature type="domain" description="BAR" evidence="7">
    <location>
        <begin position="1733"/>
        <end position="1967"/>
    </location>
</feature>
<feature type="region of interest" description="Disordered" evidence="4">
    <location>
        <begin position="1054"/>
        <end position="1076"/>
    </location>
</feature>
<keyword evidence="2" id="KW-0344">Guanine-nucleotide releasing factor</keyword>
<gene>
    <name evidence="8" type="ORF">Pcinc_004882</name>
</gene>
<keyword evidence="1 3" id="KW-0728">SH3 domain</keyword>
<dbReference type="Pfam" id="PF03114">
    <property type="entry name" value="BAR"/>
    <property type="match status" value="1"/>
</dbReference>
<dbReference type="SUPFAM" id="SSF48065">
    <property type="entry name" value="DBL homology domain (DH-domain)"/>
    <property type="match status" value="1"/>
</dbReference>
<feature type="region of interest" description="Disordered" evidence="4">
    <location>
        <begin position="553"/>
        <end position="597"/>
    </location>
</feature>
<feature type="compositionally biased region" description="Pro residues" evidence="4">
    <location>
        <begin position="1327"/>
        <end position="1336"/>
    </location>
</feature>
<evidence type="ECO:0000313" key="8">
    <source>
        <dbReference type="EMBL" id="KAK3891216.1"/>
    </source>
</evidence>
<dbReference type="Proteomes" id="UP001286313">
    <property type="component" value="Unassembled WGS sequence"/>
</dbReference>
<feature type="compositionally biased region" description="Polar residues" evidence="4">
    <location>
        <begin position="580"/>
        <end position="597"/>
    </location>
</feature>
<dbReference type="PROSITE" id="PS50002">
    <property type="entry name" value="SH3"/>
    <property type="match status" value="6"/>
</dbReference>
<dbReference type="PROSITE" id="PS50010">
    <property type="entry name" value="DH_2"/>
    <property type="match status" value="1"/>
</dbReference>
<dbReference type="PRINTS" id="PR00499">
    <property type="entry name" value="P67PHOX"/>
</dbReference>
<dbReference type="CDD" id="cd00174">
    <property type="entry name" value="SH3"/>
    <property type="match status" value="1"/>
</dbReference>
<comment type="caution">
    <text evidence="8">The sequence shown here is derived from an EMBL/GenBank/DDBJ whole genome shotgun (WGS) entry which is preliminary data.</text>
</comment>
<feature type="region of interest" description="Disordered" evidence="4">
    <location>
        <begin position="851"/>
        <end position="943"/>
    </location>
</feature>
<dbReference type="SMART" id="SM00326">
    <property type="entry name" value="SH3"/>
    <property type="match status" value="7"/>
</dbReference>
<sequence length="2348" mass="257237">MKAGDVCRCISDFSGISAEELAIYKNDLVQIISIVDRHWVEAEGGGGVGKVPSSVLVPSPPPHVPAQHTLFVAYAEFMPSQPGDLGLVRGDFVIGLNEIDESWWYGEASGKKGIFPRNFVWPVNKDIMQIENTSEQPVKMRAKVNMSIRAQLPDELDLYAGDIVNITHIIDKDWYRGESNGARGIFPSTFVDLLEGEEDNVVSHDSGDHTTTHNHPSAVNGTGTTNYPTPMNGSAHNSSSVNGTPHDPAPVNGMTGQCSNLADDASFTLPALHSTPTMGVGYGTDNQSRTTGNPSQALADSPRTPSSSLVSPLTPLTPSSSSAPSPLGTRQSVDDSSVSLSNISSHWKTIDTGDEDDLFDDDYFKQNMPGLYTARKSDKSSDSPTSLHTARGSAKTTDSPTGSYSSHPGNTMSTSATITATSTSHSSMPNKHSAYSSSSSPPSRKSSSVFRYENISDFVTTKDASPRVNDTHGTSLQRYENIPESGVSVGVMSQSGGGCILGDQGTAASTTTAHTHHNVQPSAFSNVQQEETATTSNNQVLKSLSQRVDEYFSHQTSSLGSKHTTKSSSSIQIPPHHKSSLTPQDYHNLPSSPGYNENNTGIEPYSRAIFSFRAQYPNELTFKKGDIIHLVKHIDSHWTLGKVGDNMGIFPTSYVDVIVDCLHDQEEVFLARPEARGQAEAVVGSFAPRREPYSSLIFSEPTRHHTSATSFSTHHHPNIASSLTPHPNSTTSLPKHHTTTTPSIPTSTTTLYLGHAKTLYDFQGVQRGDVCMTRGDILKILKHVDANWAIVKNLTSGSEGMCPKNYIQLIAESFIESFQDSQTKEISKELNAKERVKNEYSKEIFKGFHGKECQTEEGSKRSHARERFKGSHSRESSRGSLISESPPWDSSAQLVDIGTSSDRVASERKPRLLVQSSLHERSRSSSPFGSSGKRRSYNKGDFGSIRKQEVEPVLAKNMALFDATIKGNTITGVEKKSSESVFTERELESMKSGMSTGSEKKASESVFAEKGRDASSTFSGNTLLPVDWTAKPRRPVSDPLLHFSVESASREALEDINSTSSSSTPRAPLSSQLKPEAAAHVLKPKIQASKPGITAKPELRQSLKLEADIMKLEIVSTKSEITPTRPEITQAKPGILALKLERPVAAPRTTTAKPSIPPRMRLTKRASCSSLTTSSSDSKGSASSASVSSGGGGGSLPASPPVAHSRGTPTSLLTGAPVSLSQLNNTQIPQLNNAQNSQPNTQISHLTTTEVPQQNNMQSSRLSTQTSLLDDSQITLLADTTDILTPMPSVSTSSIPLVITPSPPVSSTIPPVSATLQPVLTPTPAVTPPVNLPAHPPSESTYACIRKPPPDSNNKRSSSLPRGDSVGSGASFPEDVSHISSEGPYASGETNLSTTSSGLVPQRPAPPPPPKLSHQYSEPSQEYYSIPAQDTPQYANVEEAEEGQVSEVADDTRPNDTHTTATVTTMKGDTADTQTPSTTTPSVRKQYPHRRDTIIRRRSAGKNQRRELVREIVTTEHEYIHDLEALIQVVRLSPEQQREGSVVDVDALMGNIYQVVELAKLLVKELDKVAFRENDNEVRVGAAFLLCAHQLCQVYKVYCSNHNVVTEPLLKKYEEEPETNTFLQWVLSELQQHKIQLLDMRSVLIKPVQRILKYPLFLDRLVSETDPKHPDHRDLTKANTKMADVAKEINEYTKRLGLVNKYRFESDQSLQSKMQRLSLHSVVKKSTRISTQFSEMLGIMSQTKDPEFDEEVCKFRSLQKFVGVIGQDTEALVLSVRARHSAELEMARGLAEIFQEGACKAELEALQRTVVESCNRHFDSFENFVKQRVVMPAKQLVTLCEVPERLILKRHDKRLDYDNAQYKLDRNRDPAKTRVLEEELSHTKGTYEALHTQLMTDLPVLTRAGTEVMVMCTKSLLAARMYLQGRLAMSYLNLAQVPGLSYSGSGIEDMLAQFRVKYLQQLGEFRQLTFIPADSLQRSVIRTSTRAQRTRRNTLDPGARKESQEQPQPAPQPTTKRKVVGVYPSCVLYVATEVHTPAEVMDLTLYPGDHVALLKNKDPLGNSDRWFVDDGDNKGFVRSTSLKPLQTPDQHTGIQTALPSATSSTVPLPNPTPVPHVSRLSTVPPRAAPPPPLPERPPRYEDLFPQDSTSLRIGVSPMTMNPLMQVPPPQYTPGQSPLPQPPACPLPSKPGHHYSPVEEVADYYTPPLDRRQSDDYSVPVSEEHNIYEEIDQNGSQTKETPTHDNNSEASGGGRDTNPTSPIYEVIHDCDPPQPIHQSAVGGQEEESQLQPQFYYAQYNFGGSDTTQLNLVAGQVVLVVFAESHEWWFVEDRHGHLGYVPASYLTPYT</sequence>
<dbReference type="InterPro" id="IPR001452">
    <property type="entry name" value="SH3_domain"/>
</dbReference>
<feature type="compositionally biased region" description="Polar residues" evidence="4">
    <location>
        <begin position="1457"/>
        <end position="1467"/>
    </location>
</feature>
<feature type="domain" description="DH" evidence="6">
    <location>
        <begin position="1504"/>
        <end position="1692"/>
    </location>
</feature>
<dbReference type="SMART" id="SM00325">
    <property type="entry name" value="RhoGEF"/>
    <property type="match status" value="1"/>
</dbReference>
<name>A0AAE1KZN7_PETCI</name>
<dbReference type="InterPro" id="IPR004148">
    <property type="entry name" value="BAR_dom"/>
</dbReference>
<feature type="compositionally biased region" description="Basic and acidic residues" evidence="4">
    <location>
        <begin position="201"/>
        <end position="211"/>
    </location>
</feature>
<feature type="region of interest" description="Disordered" evidence="4">
    <location>
        <begin position="373"/>
        <end position="448"/>
    </location>
</feature>
<dbReference type="PANTHER" id="PTHR22834:SF20">
    <property type="entry name" value="SH3 DOMAIN-CONTAINING PROTEIN"/>
    <property type="match status" value="1"/>
</dbReference>
<feature type="domain" description="SH3" evidence="5">
    <location>
        <begin position="2289"/>
        <end position="2348"/>
    </location>
</feature>
<feature type="region of interest" description="Disordered" evidence="4">
    <location>
        <begin position="201"/>
        <end position="257"/>
    </location>
</feature>
<feature type="compositionally biased region" description="Polar residues" evidence="4">
    <location>
        <begin position="553"/>
        <end position="572"/>
    </location>
</feature>
<feature type="compositionally biased region" description="Polar residues" evidence="4">
    <location>
        <begin position="1207"/>
        <end position="1216"/>
    </location>
</feature>
<feature type="compositionally biased region" description="Low complexity" evidence="4">
    <location>
        <begin position="301"/>
        <end position="338"/>
    </location>
</feature>
<evidence type="ECO:0000256" key="3">
    <source>
        <dbReference type="PROSITE-ProRule" id="PRU00192"/>
    </source>
</evidence>
<proteinExistence type="predicted"/>
<dbReference type="InterPro" id="IPR051492">
    <property type="entry name" value="Dynamin-Rho_GEF"/>
</dbReference>
<feature type="compositionally biased region" description="Polar residues" evidence="4">
    <location>
        <begin position="213"/>
        <end position="243"/>
    </location>
</feature>
<dbReference type="InterPro" id="IPR035899">
    <property type="entry name" value="DBL_dom_sf"/>
</dbReference>
<dbReference type="GO" id="GO:0005085">
    <property type="term" value="F:guanyl-nucleotide exchange factor activity"/>
    <property type="evidence" value="ECO:0007669"/>
    <property type="project" value="UniProtKB-KW"/>
</dbReference>
<feature type="domain" description="SH3" evidence="5">
    <location>
        <begin position="2"/>
        <end position="61"/>
    </location>
</feature>
<dbReference type="Pfam" id="PF07653">
    <property type="entry name" value="SH3_2"/>
    <property type="match status" value="1"/>
</dbReference>
<dbReference type="PROSITE" id="PS51021">
    <property type="entry name" value="BAR"/>
    <property type="match status" value="1"/>
</dbReference>
<feature type="region of interest" description="Disordered" evidence="4">
    <location>
        <begin position="1982"/>
        <end position="2017"/>
    </location>
</feature>
<dbReference type="InterPro" id="IPR000219">
    <property type="entry name" value="DH_dom"/>
</dbReference>
<dbReference type="InterPro" id="IPR027267">
    <property type="entry name" value="AH/BAR_dom_sf"/>
</dbReference>
<feature type="compositionally biased region" description="Polar residues" evidence="4">
    <location>
        <begin position="878"/>
        <end position="903"/>
    </location>
</feature>
<feature type="domain" description="SH3" evidence="5">
    <location>
        <begin position="601"/>
        <end position="660"/>
    </location>
</feature>
<evidence type="ECO:0000256" key="4">
    <source>
        <dbReference type="SAM" id="MobiDB-lite"/>
    </source>
</evidence>
<feature type="domain" description="SH3" evidence="5">
    <location>
        <begin position="137"/>
        <end position="196"/>
    </location>
</feature>
<dbReference type="Gene3D" id="1.20.900.10">
    <property type="entry name" value="Dbl homology (DH) domain"/>
    <property type="match status" value="1"/>
</dbReference>
<dbReference type="SMART" id="SM00721">
    <property type="entry name" value="BAR"/>
    <property type="match status" value="1"/>
</dbReference>
<reference evidence="8" key="1">
    <citation type="submission" date="2023-10" db="EMBL/GenBank/DDBJ databases">
        <title>Genome assemblies of two species of porcelain crab, Petrolisthes cinctipes and Petrolisthes manimaculis (Anomura: Porcellanidae).</title>
        <authorList>
            <person name="Angst P."/>
        </authorList>
    </citation>
    <scope>NUCLEOTIDE SEQUENCE</scope>
    <source>
        <strain evidence="8">PB745_01</strain>
        <tissue evidence="8">Gill</tissue>
    </source>
</reference>
<dbReference type="Pfam" id="PF00621">
    <property type="entry name" value="RhoGEF"/>
    <property type="match status" value="1"/>
</dbReference>